<evidence type="ECO:0000256" key="6">
    <source>
        <dbReference type="SAM" id="Phobius"/>
    </source>
</evidence>
<evidence type="ECO:0000259" key="7">
    <source>
        <dbReference type="PROSITE" id="PS51225"/>
    </source>
</evidence>
<name>A0AAV8YCY1_9CUCU</name>
<dbReference type="Pfam" id="PF01284">
    <property type="entry name" value="MARVEL"/>
    <property type="match status" value="1"/>
</dbReference>
<evidence type="ECO:0000256" key="1">
    <source>
        <dbReference type="ARBA" id="ARBA00004141"/>
    </source>
</evidence>
<dbReference type="PROSITE" id="PS51225">
    <property type="entry name" value="MARVEL"/>
    <property type="match status" value="1"/>
</dbReference>
<comment type="caution">
    <text evidence="8">The sequence shown here is derived from an EMBL/GenBank/DDBJ whole genome shotgun (WGS) entry which is preliminary data.</text>
</comment>
<dbReference type="EMBL" id="JAPWTK010000137">
    <property type="protein sequence ID" value="KAJ8948398.1"/>
    <property type="molecule type" value="Genomic_DNA"/>
</dbReference>
<feature type="domain" description="MARVEL" evidence="7">
    <location>
        <begin position="1"/>
        <end position="115"/>
    </location>
</feature>
<dbReference type="Proteomes" id="UP001162162">
    <property type="component" value="Unassembled WGS sequence"/>
</dbReference>
<keyword evidence="9" id="KW-1185">Reference proteome</keyword>
<reference evidence="8" key="1">
    <citation type="journal article" date="2023" name="Insect Mol. Biol.">
        <title>Genome sequencing provides insights into the evolution of gene families encoding plant cell wall-degrading enzymes in longhorned beetles.</title>
        <authorList>
            <person name="Shin N.R."/>
            <person name="Okamura Y."/>
            <person name="Kirsch R."/>
            <person name="Pauchet Y."/>
        </authorList>
    </citation>
    <scope>NUCLEOTIDE SEQUENCE</scope>
    <source>
        <strain evidence="8">AMC_N1</strain>
    </source>
</reference>
<evidence type="ECO:0000256" key="4">
    <source>
        <dbReference type="ARBA" id="ARBA00023136"/>
    </source>
</evidence>
<organism evidence="8 9">
    <name type="scientific">Aromia moschata</name>
    <dbReference type="NCBI Taxonomy" id="1265417"/>
    <lineage>
        <taxon>Eukaryota</taxon>
        <taxon>Metazoa</taxon>
        <taxon>Ecdysozoa</taxon>
        <taxon>Arthropoda</taxon>
        <taxon>Hexapoda</taxon>
        <taxon>Insecta</taxon>
        <taxon>Pterygota</taxon>
        <taxon>Neoptera</taxon>
        <taxon>Endopterygota</taxon>
        <taxon>Coleoptera</taxon>
        <taxon>Polyphaga</taxon>
        <taxon>Cucujiformia</taxon>
        <taxon>Chrysomeloidea</taxon>
        <taxon>Cerambycidae</taxon>
        <taxon>Cerambycinae</taxon>
        <taxon>Callichromatini</taxon>
        <taxon>Aromia</taxon>
    </lineage>
</organism>
<evidence type="ECO:0000313" key="8">
    <source>
        <dbReference type="EMBL" id="KAJ8948398.1"/>
    </source>
</evidence>
<evidence type="ECO:0000256" key="2">
    <source>
        <dbReference type="ARBA" id="ARBA00022692"/>
    </source>
</evidence>
<evidence type="ECO:0000256" key="3">
    <source>
        <dbReference type="ARBA" id="ARBA00022989"/>
    </source>
</evidence>
<feature type="non-terminal residue" evidence="8">
    <location>
        <position position="1"/>
    </location>
</feature>
<sequence>FQFFDLIGLCLIQASGVYSKLSRSEYFSFVSATGMSITCILLFFYLYHIIEKTVPKIPWLKIELGYCALWTLLSLIAAFLTVGLVNGYLNIAGYFAFAATAVYGLDTGHKIFSVLAGHAPQ</sequence>
<gene>
    <name evidence="8" type="ORF">NQ318_009906</name>
</gene>
<evidence type="ECO:0000256" key="5">
    <source>
        <dbReference type="PROSITE-ProRule" id="PRU00581"/>
    </source>
</evidence>
<evidence type="ECO:0000313" key="9">
    <source>
        <dbReference type="Proteomes" id="UP001162162"/>
    </source>
</evidence>
<keyword evidence="3 6" id="KW-1133">Transmembrane helix</keyword>
<feature type="transmembrane region" description="Helical" evidence="6">
    <location>
        <begin position="59"/>
        <end position="81"/>
    </location>
</feature>
<dbReference type="InterPro" id="IPR008253">
    <property type="entry name" value="Marvel"/>
</dbReference>
<comment type="subcellular location">
    <subcellularLocation>
        <location evidence="1">Membrane</location>
        <topology evidence="1">Multi-pass membrane protein</topology>
    </subcellularLocation>
</comment>
<feature type="transmembrane region" description="Helical" evidence="6">
    <location>
        <begin position="87"/>
        <end position="105"/>
    </location>
</feature>
<protein>
    <recommendedName>
        <fullName evidence="7">MARVEL domain-containing protein</fullName>
    </recommendedName>
</protein>
<keyword evidence="4 5" id="KW-0472">Membrane</keyword>
<dbReference type="GO" id="GO:0016020">
    <property type="term" value="C:membrane"/>
    <property type="evidence" value="ECO:0007669"/>
    <property type="project" value="UniProtKB-SubCell"/>
</dbReference>
<keyword evidence="2 5" id="KW-0812">Transmembrane</keyword>
<accession>A0AAV8YCY1</accession>
<dbReference type="AlphaFoldDB" id="A0AAV8YCY1"/>
<proteinExistence type="predicted"/>
<feature type="transmembrane region" description="Helical" evidence="6">
    <location>
        <begin position="26"/>
        <end position="47"/>
    </location>
</feature>